<dbReference type="Ensembl" id="ENSCCNT00000032607.1">
    <property type="protein sequence ID" value="ENSCCNP00000025658.1"/>
    <property type="gene ID" value="ENSCCNG00000024988.1"/>
</dbReference>
<proteinExistence type="inferred from homology"/>
<protein>
    <submittedName>
        <fullName evidence="3">Uncharacterized protein</fullName>
    </submittedName>
</protein>
<feature type="region of interest" description="Disordered" evidence="2">
    <location>
        <begin position="92"/>
        <end position="111"/>
    </location>
</feature>
<evidence type="ECO:0000313" key="3">
    <source>
        <dbReference type="Ensembl" id="ENSCCNP00000025658.1"/>
    </source>
</evidence>
<name>A0A8C0ZX43_CASCN</name>
<sequence length="168" mass="19039">LGASEKETSRSGYSSGEEDNKQAAGDSHGPRPEKSAGGYRNKAEKQWQGPHELFLSVTCAAFSYNLLNKLTDWERHVGKAPEESLKEFKIWESNSTPPPETCTSEKNPPRLDKAIQWPNISKDHGDDVYRMLRNPGEVTLQSYSMMKMIKHISTKYKVEPRKSAKKKK</sequence>
<dbReference type="Pfam" id="PF15559">
    <property type="entry name" value="DUF4660"/>
    <property type="match status" value="1"/>
</dbReference>
<dbReference type="InterPro" id="IPR029089">
    <property type="entry name" value="DUF4660"/>
</dbReference>
<evidence type="ECO:0000256" key="2">
    <source>
        <dbReference type="SAM" id="MobiDB-lite"/>
    </source>
</evidence>
<comment type="similarity">
    <text evidence="1">Belongs to the UPF0690 family.</text>
</comment>
<dbReference type="PANTHER" id="PTHR31833">
    <property type="entry name" value="UPF0690 PROTEIN C1ORF52"/>
    <property type="match status" value="1"/>
</dbReference>
<feature type="region of interest" description="Disordered" evidence="2">
    <location>
        <begin position="1"/>
        <end position="45"/>
    </location>
</feature>
<organism evidence="3">
    <name type="scientific">Castor canadensis</name>
    <name type="common">American beaver</name>
    <dbReference type="NCBI Taxonomy" id="51338"/>
    <lineage>
        <taxon>Eukaryota</taxon>
        <taxon>Metazoa</taxon>
        <taxon>Chordata</taxon>
        <taxon>Craniata</taxon>
        <taxon>Vertebrata</taxon>
        <taxon>Euteleostomi</taxon>
        <taxon>Mammalia</taxon>
        <taxon>Eutheria</taxon>
        <taxon>Euarchontoglires</taxon>
        <taxon>Glires</taxon>
        <taxon>Rodentia</taxon>
        <taxon>Castorimorpha</taxon>
        <taxon>Castoridae</taxon>
        <taxon>Castor</taxon>
    </lineage>
</organism>
<reference evidence="3" key="1">
    <citation type="submission" date="2023-09" db="UniProtKB">
        <authorList>
            <consortium name="Ensembl"/>
        </authorList>
    </citation>
    <scope>IDENTIFICATION</scope>
</reference>
<dbReference type="AlphaFoldDB" id="A0A8C0ZX43"/>
<dbReference type="PANTHER" id="PTHR31833:SF2">
    <property type="entry name" value="UPF0690 PROTEIN C1ORF52"/>
    <property type="match status" value="1"/>
</dbReference>
<evidence type="ECO:0000256" key="1">
    <source>
        <dbReference type="ARBA" id="ARBA00008407"/>
    </source>
</evidence>
<accession>A0A8C0ZX43</accession>